<keyword evidence="1" id="KW-0812">Transmembrane</keyword>
<gene>
    <name evidence="2" type="ORF">FHS74_003168</name>
</gene>
<evidence type="ECO:0000256" key="1">
    <source>
        <dbReference type="SAM" id="Phobius"/>
    </source>
</evidence>
<comment type="caution">
    <text evidence="2">The sequence shown here is derived from an EMBL/GenBank/DDBJ whole genome shotgun (WGS) entry which is preliminary data.</text>
</comment>
<dbReference type="Proteomes" id="UP000539175">
    <property type="component" value="Unassembled WGS sequence"/>
</dbReference>
<dbReference type="EMBL" id="JACIIZ010000008">
    <property type="protein sequence ID" value="MBB6252608.1"/>
    <property type="molecule type" value="Genomic_DNA"/>
</dbReference>
<organism evidence="2 3">
    <name type="scientific">Nitrospirillum iridis</name>
    <dbReference type="NCBI Taxonomy" id="765888"/>
    <lineage>
        <taxon>Bacteria</taxon>
        <taxon>Pseudomonadati</taxon>
        <taxon>Pseudomonadota</taxon>
        <taxon>Alphaproteobacteria</taxon>
        <taxon>Rhodospirillales</taxon>
        <taxon>Azospirillaceae</taxon>
        <taxon>Nitrospirillum</taxon>
    </lineage>
</organism>
<name>A0A7X0AYV2_9PROT</name>
<dbReference type="RefSeq" id="WP_184802188.1">
    <property type="nucleotide sequence ID" value="NZ_JACIIZ010000008.1"/>
</dbReference>
<keyword evidence="1" id="KW-0472">Membrane</keyword>
<evidence type="ECO:0000313" key="3">
    <source>
        <dbReference type="Proteomes" id="UP000539175"/>
    </source>
</evidence>
<dbReference type="AlphaFoldDB" id="A0A7X0AYV2"/>
<keyword evidence="3" id="KW-1185">Reference proteome</keyword>
<protein>
    <submittedName>
        <fullName evidence="2">Putative paraquat-inducible protein A</fullName>
    </submittedName>
</protein>
<evidence type="ECO:0000313" key="2">
    <source>
        <dbReference type="EMBL" id="MBB6252608.1"/>
    </source>
</evidence>
<sequence length="92" mass="9211">MPSTDAPACESCGVRLDGSGGRCPRCAEALARHPLADAALVTALAAGVAMLVIAATFTLTDVSDQPNGRGALGHAVTSGDALVTAWRQPGPR</sequence>
<accession>A0A7X0AYV2</accession>
<feature type="transmembrane region" description="Helical" evidence="1">
    <location>
        <begin position="38"/>
        <end position="59"/>
    </location>
</feature>
<reference evidence="2 3" key="1">
    <citation type="submission" date="2020-08" db="EMBL/GenBank/DDBJ databases">
        <title>Genomic Encyclopedia of Type Strains, Phase IV (KMG-IV): sequencing the most valuable type-strain genomes for metagenomic binning, comparative biology and taxonomic classification.</title>
        <authorList>
            <person name="Goeker M."/>
        </authorList>
    </citation>
    <scope>NUCLEOTIDE SEQUENCE [LARGE SCALE GENOMIC DNA]</scope>
    <source>
        <strain evidence="2 3">DSM 22198</strain>
    </source>
</reference>
<proteinExistence type="predicted"/>
<keyword evidence="1" id="KW-1133">Transmembrane helix</keyword>